<dbReference type="InterPro" id="IPR001810">
    <property type="entry name" value="F-box_dom"/>
</dbReference>
<feature type="domain" description="F-box" evidence="5">
    <location>
        <begin position="49"/>
        <end position="96"/>
    </location>
</feature>
<dbReference type="GO" id="GO:0019005">
    <property type="term" value="C:SCF ubiquitin ligase complex"/>
    <property type="evidence" value="ECO:0007669"/>
    <property type="project" value="TreeGrafter"/>
</dbReference>
<dbReference type="Pfam" id="PF12937">
    <property type="entry name" value="F-box-like"/>
    <property type="match status" value="1"/>
</dbReference>
<dbReference type="Proteomes" id="UP000784294">
    <property type="component" value="Unassembled WGS sequence"/>
</dbReference>
<dbReference type="EMBL" id="CAAALY010251752">
    <property type="protein sequence ID" value="VEL36245.1"/>
    <property type="molecule type" value="Genomic_DNA"/>
</dbReference>
<dbReference type="GO" id="GO:0005634">
    <property type="term" value="C:nucleus"/>
    <property type="evidence" value="ECO:0007669"/>
    <property type="project" value="UniProtKB-SubCell"/>
</dbReference>
<accession>A0A3S5AG77</accession>
<evidence type="ECO:0000256" key="3">
    <source>
        <dbReference type="ARBA" id="ARBA00022786"/>
    </source>
</evidence>
<organism evidence="6 7">
    <name type="scientific">Protopolystoma xenopodis</name>
    <dbReference type="NCBI Taxonomy" id="117903"/>
    <lineage>
        <taxon>Eukaryota</taxon>
        <taxon>Metazoa</taxon>
        <taxon>Spiralia</taxon>
        <taxon>Lophotrochozoa</taxon>
        <taxon>Platyhelminthes</taxon>
        <taxon>Monogenea</taxon>
        <taxon>Polyopisthocotylea</taxon>
        <taxon>Polystomatidea</taxon>
        <taxon>Polystomatidae</taxon>
        <taxon>Protopolystoma</taxon>
    </lineage>
</organism>
<gene>
    <name evidence="6" type="ORF">PXEA_LOCUS29685</name>
</gene>
<dbReference type="PANTHER" id="PTHR13123:SF7">
    <property type="entry name" value="LD30288P"/>
    <property type="match status" value="1"/>
</dbReference>
<protein>
    <recommendedName>
        <fullName evidence="5">F-box domain-containing protein</fullName>
    </recommendedName>
</protein>
<keyword evidence="7" id="KW-1185">Reference proteome</keyword>
<name>A0A3S5AG77_9PLAT</name>
<dbReference type="InterPro" id="IPR040394">
    <property type="entry name" value="FBX25/32"/>
</dbReference>
<dbReference type="GO" id="GO:0005737">
    <property type="term" value="C:cytoplasm"/>
    <property type="evidence" value="ECO:0007669"/>
    <property type="project" value="TreeGrafter"/>
</dbReference>
<dbReference type="GO" id="GO:0016567">
    <property type="term" value="P:protein ubiquitination"/>
    <property type="evidence" value="ECO:0007669"/>
    <property type="project" value="UniProtKB-UniPathway"/>
</dbReference>
<comment type="subcellular location">
    <subcellularLocation>
        <location evidence="1">Nucleus</location>
    </subcellularLocation>
</comment>
<dbReference type="SUPFAM" id="SSF81383">
    <property type="entry name" value="F-box domain"/>
    <property type="match status" value="1"/>
</dbReference>
<dbReference type="PROSITE" id="PS50181">
    <property type="entry name" value="FBOX"/>
    <property type="match status" value="1"/>
</dbReference>
<reference evidence="6" key="1">
    <citation type="submission" date="2018-11" db="EMBL/GenBank/DDBJ databases">
        <authorList>
            <consortium name="Pathogen Informatics"/>
        </authorList>
    </citation>
    <scope>NUCLEOTIDE SEQUENCE</scope>
</reference>
<dbReference type="InterPro" id="IPR036047">
    <property type="entry name" value="F-box-like_dom_sf"/>
</dbReference>
<keyword evidence="4" id="KW-0539">Nucleus</keyword>
<evidence type="ECO:0000259" key="5">
    <source>
        <dbReference type="PROSITE" id="PS50181"/>
    </source>
</evidence>
<proteinExistence type="predicted"/>
<sequence length="212" mass="23912">MYKFSSFQKTKNSFNRVGTGFKPRPISECSDALASLTQSSGSNRSTFGTSALESLPPECLFHILSNLNSPQDLATASLASPTLSILVEDENFWRRMSLLHFTPSQLSAVFYGRPSWRDEHERPKQLNHLNHETSTAADVVGVSGTPSDENVRTVNCERTRMSLDDCNWRRAYTRLIRRYGDQHMYSAKLAVCENCSCLFWPVGPLIILNDLE</sequence>
<dbReference type="OrthoDB" id="9991467at2759"/>
<dbReference type="Gene3D" id="1.20.1280.50">
    <property type="match status" value="1"/>
</dbReference>
<evidence type="ECO:0000256" key="1">
    <source>
        <dbReference type="ARBA" id="ARBA00004123"/>
    </source>
</evidence>
<comment type="caution">
    <text evidence="6">The sequence shown here is derived from an EMBL/GenBank/DDBJ whole genome shotgun (WGS) entry which is preliminary data.</text>
</comment>
<comment type="pathway">
    <text evidence="2">Protein modification; protein ubiquitination.</text>
</comment>
<evidence type="ECO:0000256" key="2">
    <source>
        <dbReference type="ARBA" id="ARBA00004906"/>
    </source>
</evidence>
<dbReference type="AlphaFoldDB" id="A0A3S5AG77"/>
<keyword evidence="3" id="KW-0833">Ubl conjugation pathway</keyword>
<dbReference type="PANTHER" id="PTHR13123">
    <property type="entry name" value="LD30288P"/>
    <property type="match status" value="1"/>
</dbReference>
<evidence type="ECO:0000313" key="7">
    <source>
        <dbReference type="Proteomes" id="UP000784294"/>
    </source>
</evidence>
<dbReference type="UniPathway" id="UPA00143"/>
<dbReference type="SMART" id="SM00256">
    <property type="entry name" value="FBOX"/>
    <property type="match status" value="1"/>
</dbReference>
<evidence type="ECO:0000313" key="6">
    <source>
        <dbReference type="EMBL" id="VEL36245.1"/>
    </source>
</evidence>
<evidence type="ECO:0000256" key="4">
    <source>
        <dbReference type="ARBA" id="ARBA00023242"/>
    </source>
</evidence>